<reference evidence="1" key="1">
    <citation type="submission" date="2012-11" db="EMBL/GenBank/DDBJ databases">
        <title>Dependencies among metagenomic species, viruses, plasmids and units of genetic variation.</title>
        <authorList>
            <person name="Nielsen H.B."/>
            <person name="Almeida M."/>
            <person name="Juncker A.S."/>
            <person name="Rasmussen S."/>
            <person name="Li J."/>
            <person name="Sunagawa S."/>
            <person name="Plichta D."/>
            <person name="Gautier L."/>
            <person name="Le Chatelier E."/>
            <person name="Peletier E."/>
            <person name="Bonde I."/>
            <person name="Nielsen T."/>
            <person name="Manichanh C."/>
            <person name="Arumugam M."/>
            <person name="Batto J."/>
            <person name="Santos M.B.Q.D."/>
            <person name="Blom N."/>
            <person name="Borruel N."/>
            <person name="Burgdorf K.S."/>
            <person name="Boumezbeur F."/>
            <person name="Casellas F."/>
            <person name="Dore J."/>
            <person name="Guarner F."/>
            <person name="Hansen T."/>
            <person name="Hildebrand F."/>
            <person name="Kaas R.S."/>
            <person name="Kennedy S."/>
            <person name="Kristiansen K."/>
            <person name="Kultima J.R."/>
            <person name="Leonard P."/>
            <person name="Levenez F."/>
            <person name="Lund O."/>
            <person name="Moumen B."/>
            <person name="Le Paslier D."/>
            <person name="Pons N."/>
            <person name="Pedersen O."/>
            <person name="Prifti E."/>
            <person name="Qin J."/>
            <person name="Raes J."/>
            <person name="Tap J."/>
            <person name="Tims S."/>
            <person name="Ussery D.W."/>
            <person name="Yamada T."/>
            <person name="MetaHit consortium"/>
            <person name="Renault P."/>
            <person name="Sicheritz-Ponten T."/>
            <person name="Bork P."/>
            <person name="Wang J."/>
            <person name="Brunak S."/>
            <person name="Ehrlich S.D."/>
        </authorList>
    </citation>
    <scope>NUCLEOTIDE SEQUENCE [LARGE SCALE GENOMIC DNA]</scope>
</reference>
<comment type="caution">
    <text evidence="1">The sequence shown here is derived from an EMBL/GenBank/DDBJ whole genome shotgun (WGS) entry which is preliminary data.</text>
</comment>
<accession>R7G4X5</accession>
<evidence type="ECO:0000313" key="1">
    <source>
        <dbReference type="EMBL" id="CDE22016.1"/>
    </source>
</evidence>
<name>R7G4X5_9FIRM</name>
<dbReference type="AlphaFoldDB" id="R7G4X5"/>
<gene>
    <name evidence="1" type="ORF">BN631_00797</name>
</gene>
<dbReference type="Proteomes" id="UP000018093">
    <property type="component" value="Unassembled WGS sequence"/>
</dbReference>
<dbReference type="EMBL" id="CBIN010000044">
    <property type="protein sequence ID" value="CDE22016.1"/>
    <property type="molecule type" value="Genomic_DNA"/>
</dbReference>
<organism evidence="1 2">
    <name type="scientific">Amedibacillus dolichus CAG:375</name>
    <dbReference type="NCBI Taxonomy" id="1263076"/>
    <lineage>
        <taxon>Bacteria</taxon>
        <taxon>Bacillati</taxon>
        <taxon>Bacillota</taxon>
        <taxon>Erysipelotrichia</taxon>
        <taxon>Erysipelotrichales</taxon>
        <taxon>Erysipelotrichaceae</taxon>
        <taxon>Amedibacillus</taxon>
    </lineage>
</organism>
<proteinExistence type="predicted"/>
<protein>
    <submittedName>
        <fullName evidence="1">Uncharacterized protein</fullName>
    </submittedName>
</protein>
<sequence length="44" mass="5008">MVISYNHSGNSVFYVYFKASKNFEMIFFHYIAAYNALVCASTSA</sequence>
<evidence type="ECO:0000313" key="2">
    <source>
        <dbReference type="Proteomes" id="UP000018093"/>
    </source>
</evidence>